<evidence type="ECO:0000313" key="12">
    <source>
        <dbReference type="Proteomes" id="UP000235672"/>
    </source>
</evidence>
<dbReference type="OrthoDB" id="202203at2759"/>
<evidence type="ECO:0000256" key="7">
    <source>
        <dbReference type="ARBA" id="ARBA00023235"/>
    </source>
</evidence>
<dbReference type="GO" id="GO:0006096">
    <property type="term" value="P:glycolytic process"/>
    <property type="evidence" value="ECO:0007669"/>
    <property type="project" value="UniProtKB-UniPathway"/>
</dbReference>
<dbReference type="PANTHER" id="PTHR43735">
    <property type="entry name" value="APOPTOSIS-INDUCING FACTOR 1"/>
    <property type="match status" value="1"/>
</dbReference>
<comment type="pathway">
    <text evidence="8">Carbohydrate biosynthesis.</text>
</comment>
<evidence type="ECO:0000256" key="9">
    <source>
        <dbReference type="ARBA" id="ARBA00031906"/>
    </source>
</evidence>
<evidence type="ECO:0000256" key="8">
    <source>
        <dbReference type="ARBA" id="ARBA00024331"/>
    </source>
</evidence>
<dbReference type="InterPro" id="IPR039648">
    <property type="entry name" value="DHPH_N"/>
</dbReference>
<dbReference type="Gene3D" id="3.20.20.70">
    <property type="entry name" value="Aldolase class I"/>
    <property type="match status" value="1"/>
</dbReference>
<keyword evidence="5" id="KW-0274">FAD</keyword>
<gene>
    <name evidence="11" type="ORF">NA56DRAFT_678391</name>
</gene>
<dbReference type="GO" id="GO:0006094">
    <property type="term" value="P:gluconeogenesis"/>
    <property type="evidence" value="ECO:0007669"/>
    <property type="project" value="UniProtKB-UniPathway"/>
</dbReference>
<evidence type="ECO:0000256" key="6">
    <source>
        <dbReference type="ARBA" id="ARBA00023002"/>
    </source>
</evidence>
<comment type="subunit">
    <text evidence="2">Homodimer.</text>
</comment>
<dbReference type="CDD" id="cd00311">
    <property type="entry name" value="TIM"/>
    <property type="match status" value="1"/>
</dbReference>
<feature type="domain" description="Pyridine nucleotide-disulphide oxidoreductase N-terminal" evidence="10">
    <location>
        <begin position="291"/>
        <end position="366"/>
    </location>
</feature>
<dbReference type="PROSITE" id="PS51440">
    <property type="entry name" value="TIM_2"/>
    <property type="match status" value="1"/>
</dbReference>
<evidence type="ECO:0000259" key="10">
    <source>
        <dbReference type="Pfam" id="PF00070"/>
    </source>
</evidence>
<dbReference type="SUPFAM" id="SSF51905">
    <property type="entry name" value="FAD/NAD(P)-binding domain"/>
    <property type="match status" value="2"/>
</dbReference>
<dbReference type="Proteomes" id="UP000235672">
    <property type="component" value="Unassembled WGS sequence"/>
</dbReference>
<protein>
    <recommendedName>
        <fullName evidence="3">triose-phosphate isomerase</fullName>
        <ecNumber evidence="3">5.3.1.1</ecNumber>
    </recommendedName>
    <alternativeName>
        <fullName evidence="9">Triose-phosphate isomerase</fullName>
    </alternativeName>
</protein>
<evidence type="ECO:0000256" key="5">
    <source>
        <dbReference type="ARBA" id="ARBA00022827"/>
    </source>
</evidence>
<dbReference type="InterPro" id="IPR035990">
    <property type="entry name" value="TIM_sf"/>
</dbReference>
<accession>A0A2J6QAR5</accession>
<dbReference type="STRING" id="1745343.A0A2J6QAR5"/>
<proteinExistence type="inferred from homology"/>
<dbReference type="GO" id="GO:0050660">
    <property type="term" value="F:flavin adenine dinucleotide binding"/>
    <property type="evidence" value="ECO:0007669"/>
    <property type="project" value="TreeGrafter"/>
</dbReference>
<keyword evidence="12" id="KW-1185">Reference proteome</keyword>
<dbReference type="UniPathway" id="UPA00109">
    <property type="reaction ID" value="UER00189"/>
</dbReference>
<dbReference type="InterPro" id="IPR013785">
    <property type="entry name" value="Aldolase_TIM"/>
</dbReference>
<keyword evidence="4" id="KW-0285">Flavoprotein</keyword>
<dbReference type="InterPro" id="IPR036188">
    <property type="entry name" value="FAD/NAD-bd_sf"/>
</dbReference>
<dbReference type="GO" id="GO:0005737">
    <property type="term" value="C:cytoplasm"/>
    <property type="evidence" value="ECO:0007669"/>
    <property type="project" value="TreeGrafter"/>
</dbReference>
<comment type="similarity">
    <text evidence="1">Belongs to the triosephosphate isomerase family.</text>
</comment>
<organism evidence="11 12">
    <name type="scientific">Hyaloscypha hepaticicola</name>
    <dbReference type="NCBI Taxonomy" id="2082293"/>
    <lineage>
        <taxon>Eukaryota</taxon>
        <taxon>Fungi</taxon>
        <taxon>Dikarya</taxon>
        <taxon>Ascomycota</taxon>
        <taxon>Pezizomycotina</taxon>
        <taxon>Leotiomycetes</taxon>
        <taxon>Helotiales</taxon>
        <taxon>Hyaloscyphaceae</taxon>
        <taxon>Hyaloscypha</taxon>
    </lineage>
</organism>
<dbReference type="Gene3D" id="3.50.50.60">
    <property type="entry name" value="FAD/NAD(P)-binding domain"/>
    <property type="match status" value="1"/>
</dbReference>
<evidence type="ECO:0000256" key="1">
    <source>
        <dbReference type="ARBA" id="ARBA00007422"/>
    </source>
</evidence>
<evidence type="ECO:0000256" key="4">
    <source>
        <dbReference type="ARBA" id="ARBA00022630"/>
    </source>
</evidence>
<sequence length="512" mass="54479">MAGHAPKRTVGVSLKMYLDLERTAQYIRGCAPLGPHALSHNVEIFIIPDFLSLTAASTTLRLEAPTIRLGAQDCFWEDEGAYTGEVSPAVLKHIGCSLVELGHAERRRLFGETDAQVAKKAKAAVRNGMTPLVCIGEKTKGTVEEAVAECKPQIESILEVTEEEIIFAYEPVWAIGQPKPASAEYVVSVAKELRKLCGTKPVFASITKGLASYGHKAEFVLGTASALDPASKTVIISTASGERKQTYDILVLATGSRTKGDVPWKSSLAGYEATRDGLHKMQAQVKAAKSIVVGGAGPTGVETSAELGFEYGKTKEITLITSGAQLLTGVPAHVAAFSENELKKLHVNLVKSTRIANVSTTADGKTVLSLSNGEKKVVDLYIPTIGTIPNTEYVPKDLLNEKGDVMVDQFLGVKGVKDVWAAGDIVDCQPGQFVYTEKQAAAVAKNLDLALKGKSPVAYKSDGDPMLAVALGRSRGTGRFGNTKLPSLIVWLVKGRTLNVGKQSALVMGTAF</sequence>
<name>A0A2J6QAR5_9HELO</name>
<dbReference type="AlphaFoldDB" id="A0A2J6QAR5"/>
<dbReference type="SUPFAM" id="SSF51351">
    <property type="entry name" value="Triosephosphate isomerase (TIM)"/>
    <property type="match status" value="1"/>
</dbReference>
<dbReference type="GO" id="GO:0004807">
    <property type="term" value="F:triose-phosphate isomerase activity"/>
    <property type="evidence" value="ECO:0007669"/>
    <property type="project" value="UniProtKB-EC"/>
</dbReference>
<evidence type="ECO:0000256" key="3">
    <source>
        <dbReference type="ARBA" id="ARBA00011940"/>
    </source>
</evidence>
<reference evidence="11 12" key="1">
    <citation type="submission" date="2016-05" db="EMBL/GenBank/DDBJ databases">
        <title>A degradative enzymes factory behind the ericoid mycorrhizal symbiosis.</title>
        <authorList>
            <consortium name="DOE Joint Genome Institute"/>
            <person name="Martino E."/>
            <person name="Morin E."/>
            <person name="Grelet G."/>
            <person name="Kuo A."/>
            <person name="Kohler A."/>
            <person name="Daghino S."/>
            <person name="Barry K."/>
            <person name="Choi C."/>
            <person name="Cichocki N."/>
            <person name="Clum A."/>
            <person name="Copeland A."/>
            <person name="Hainaut M."/>
            <person name="Haridas S."/>
            <person name="Labutti K."/>
            <person name="Lindquist E."/>
            <person name="Lipzen A."/>
            <person name="Khouja H.-R."/>
            <person name="Murat C."/>
            <person name="Ohm R."/>
            <person name="Olson A."/>
            <person name="Spatafora J."/>
            <person name="Veneault-Fourrey C."/>
            <person name="Henrissat B."/>
            <person name="Grigoriev I."/>
            <person name="Martin F."/>
            <person name="Perotto S."/>
        </authorList>
    </citation>
    <scope>NUCLEOTIDE SEQUENCE [LARGE SCALE GENOMIC DNA]</scope>
    <source>
        <strain evidence="11 12">UAMH 7357</strain>
    </source>
</reference>
<evidence type="ECO:0000313" key="11">
    <source>
        <dbReference type="EMBL" id="PMD23350.1"/>
    </source>
</evidence>
<dbReference type="InterPro" id="IPR000652">
    <property type="entry name" value="Triosephosphate_isomerase"/>
</dbReference>
<evidence type="ECO:0000256" key="2">
    <source>
        <dbReference type="ARBA" id="ARBA00011738"/>
    </source>
</evidence>
<dbReference type="PANTHER" id="PTHR43735:SF3">
    <property type="entry name" value="FERROPTOSIS SUPPRESSOR PROTEIN 1"/>
    <property type="match status" value="1"/>
</dbReference>
<dbReference type="Pfam" id="PF00121">
    <property type="entry name" value="TIM"/>
    <property type="match status" value="1"/>
</dbReference>
<keyword evidence="6" id="KW-0560">Oxidoreductase</keyword>
<dbReference type="Pfam" id="PF00070">
    <property type="entry name" value="Pyr_redox"/>
    <property type="match status" value="1"/>
</dbReference>
<dbReference type="EC" id="5.3.1.1" evidence="3"/>
<dbReference type="GO" id="GO:0004174">
    <property type="term" value="F:electron-transferring-flavoprotein dehydrogenase activity"/>
    <property type="evidence" value="ECO:0007669"/>
    <property type="project" value="TreeGrafter"/>
</dbReference>
<keyword evidence="7 11" id="KW-0413">Isomerase</keyword>
<dbReference type="UniPathway" id="UPA00138"/>
<dbReference type="EMBL" id="KZ613475">
    <property type="protein sequence ID" value="PMD23350.1"/>
    <property type="molecule type" value="Genomic_DNA"/>
</dbReference>
<dbReference type="PRINTS" id="PR00368">
    <property type="entry name" value="FADPNR"/>
</dbReference>